<feature type="transmembrane region" description="Helical" evidence="1">
    <location>
        <begin position="370"/>
        <end position="389"/>
    </location>
</feature>
<proteinExistence type="predicted"/>
<evidence type="ECO:0000313" key="4">
    <source>
        <dbReference type="EMBL" id="CDZ90767.1"/>
    </source>
</evidence>
<dbReference type="PROSITE" id="PS51257">
    <property type="entry name" value="PROKAR_LIPOPROTEIN"/>
    <property type="match status" value="1"/>
</dbReference>
<keyword evidence="1" id="KW-0812">Transmembrane</keyword>
<evidence type="ECO:0000256" key="2">
    <source>
        <dbReference type="SAM" id="SignalP"/>
    </source>
</evidence>
<evidence type="ECO:0000256" key="1">
    <source>
        <dbReference type="SAM" id="Phobius"/>
    </source>
</evidence>
<keyword evidence="2" id="KW-0732">Signal</keyword>
<dbReference type="Proteomes" id="UP000042997">
    <property type="component" value="Unassembled WGS sequence"/>
</dbReference>
<protein>
    <recommendedName>
        <fullName evidence="3">Bacterial Ig-like domain-containing protein</fullName>
    </recommendedName>
</protein>
<evidence type="ECO:0000259" key="3">
    <source>
        <dbReference type="Pfam" id="PF16640"/>
    </source>
</evidence>
<sequence>MSPKWLRRGAASAAAVAVSLLVACPPGAAEEVEVSFGLACRVRSVIDVDELLGSSATVDAPARVRPGERFSYRIQTAPVAYPDSSRGATTRSVSRLKNDFAIPANATFVDAAVVPGTAFNLDNVPPGVLRVNEDGVPDPAGTILRLSGNNEVIGNSPTSGTEGEAGIRAPKTQLQLDGTPSPVGDSWFRLPAVEVTMIAGDAGVITPMLRTAGAAGLVDDDANYNTSLTQATFLGSTQWGPTRCSPRDTMTGPLNAGAGPLAVITISDVAEVPATVTVDAPDVVDDGTVVTLTATVSPDVEGGTVLFRDGGTDLGQPVAVVDGRAAVEHRLSGAGSHTITAVYSGAPGAAGATSEPVAVTVPGSGNARGWWIAAGVGAIAGVLAVAVLARRRRR</sequence>
<reference evidence="4 5" key="1">
    <citation type="journal article" date="2014" name="Genome Announc.">
        <title>Draft Genome Sequence of Propane- and Butane-Oxidizing Actinobacterium Rhodococcus ruber IEGM 231.</title>
        <authorList>
            <person name="Ivshina I.B."/>
            <person name="Kuyukina M.S."/>
            <person name="Krivoruchko A.V."/>
            <person name="Barbe V."/>
            <person name="Fischer C."/>
        </authorList>
    </citation>
    <scope>NUCLEOTIDE SEQUENCE [LARGE SCALE GENOMIC DNA]</scope>
</reference>
<dbReference type="RefSeq" id="WP_040273938.1">
    <property type="nucleotide sequence ID" value="NZ_CP038030.2"/>
</dbReference>
<dbReference type="eggNOG" id="COG3391">
    <property type="taxonomic scope" value="Bacteria"/>
</dbReference>
<dbReference type="EMBL" id="CCSD01000089">
    <property type="protein sequence ID" value="CDZ90767.1"/>
    <property type="molecule type" value="Genomic_DNA"/>
</dbReference>
<feature type="signal peptide" evidence="2">
    <location>
        <begin position="1"/>
        <end position="28"/>
    </location>
</feature>
<dbReference type="GO" id="GO:0005975">
    <property type="term" value="P:carbohydrate metabolic process"/>
    <property type="evidence" value="ECO:0007669"/>
    <property type="project" value="UniProtKB-ARBA"/>
</dbReference>
<dbReference type="OrthoDB" id="4483200at2"/>
<dbReference type="Gene3D" id="2.60.40.10">
    <property type="entry name" value="Immunoglobulins"/>
    <property type="match status" value="1"/>
</dbReference>
<name>A0A098BRB4_9NOCA</name>
<accession>A0A098BRB4</accession>
<dbReference type="Pfam" id="PF16640">
    <property type="entry name" value="Big_3_5"/>
    <property type="match status" value="1"/>
</dbReference>
<gene>
    <name evidence="4" type="ORF">RHRU231_750114</name>
</gene>
<keyword evidence="1" id="KW-1133">Transmembrane helix</keyword>
<feature type="chain" id="PRO_5001938911" description="Bacterial Ig-like domain-containing protein" evidence="2">
    <location>
        <begin position="29"/>
        <end position="394"/>
    </location>
</feature>
<dbReference type="AlphaFoldDB" id="A0A098BRB4"/>
<feature type="domain" description="Bacterial Ig-like" evidence="3">
    <location>
        <begin position="280"/>
        <end position="361"/>
    </location>
</feature>
<dbReference type="InterPro" id="IPR013783">
    <property type="entry name" value="Ig-like_fold"/>
</dbReference>
<dbReference type="InterPro" id="IPR032109">
    <property type="entry name" value="Big_3_5"/>
</dbReference>
<evidence type="ECO:0000313" key="5">
    <source>
        <dbReference type="Proteomes" id="UP000042997"/>
    </source>
</evidence>
<keyword evidence="1" id="KW-0472">Membrane</keyword>
<organism evidence="4 5">
    <name type="scientific">Rhodococcus ruber</name>
    <dbReference type="NCBI Taxonomy" id="1830"/>
    <lineage>
        <taxon>Bacteria</taxon>
        <taxon>Bacillati</taxon>
        <taxon>Actinomycetota</taxon>
        <taxon>Actinomycetes</taxon>
        <taxon>Mycobacteriales</taxon>
        <taxon>Nocardiaceae</taxon>
        <taxon>Rhodococcus</taxon>
    </lineage>
</organism>